<gene>
    <name evidence="1" type="ORF">ACI1P1_06310</name>
</gene>
<dbReference type="EMBL" id="JBJURJ010000003">
    <property type="protein sequence ID" value="MFM9327916.1"/>
    <property type="molecule type" value="Genomic_DNA"/>
</dbReference>
<proteinExistence type="predicted"/>
<sequence length="183" mass="21252">MVANENKQVPFGYEPPQEVRTGTLIVYGDFTDIAVSGLAEVYRFAGLRGFDRIVLYPIHEETGRRMGLAELSPYYRRVQELEAAMEEAEPYLPVRARALLDQWEGKRKKYTPVDTALAFLTEKHRGPFFVWMPERLALKWAGYDSFKEWIRQLRLVVAPPAAGARHPLLEEYASRWEYARPME</sequence>
<organism evidence="1 2">
    <name type="scientific">Paenibacillus mesotrionivorans</name>
    <dbReference type="NCBI Taxonomy" id="3160968"/>
    <lineage>
        <taxon>Bacteria</taxon>
        <taxon>Bacillati</taxon>
        <taxon>Bacillota</taxon>
        <taxon>Bacilli</taxon>
        <taxon>Bacillales</taxon>
        <taxon>Paenibacillaceae</taxon>
        <taxon>Paenibacillus</taxon>
    </lineage>
</organism>
<dbReference type="Proteomes" id="UP001631969">
    <property type="component" value="Unassembled WGS sequence"/>
</dbReference>
<accession>A0ACC7NW47</accession>
<evidence type="ECO:0000313" key="1">
    <source>
        <dbReference type="EMBL" id="MFM9327916.1"/>
    </source>
</evidence>
<name>A0ACC7NW47_9BACL</name>
<comment type="caution">
    <text evidence="1">The sequence shown here is derived from an EMBL/GenBank/DDBJ whole genome shotgun (WGS) entry which is preliminary data.</text>
</comment>
<reference evidence="1" key="1">
    <citation type="submission" date="2024-12" db="EMBL/GenBank/DDBJ databases">
        <authorList>
            <person name="Wu N."/>
        </authorList>
    </citation>
    <scope>NUCLEOTIDE SEQUENCE</scope>
    <source>
        <strain evidence="1">P15</strain>
    </source>
</reference>
<protein>
    <submittedName>
        <fullName evidence="1">Uncharacterized protein</fullName>
    </submittedName>
</protein>
<evidence type="ECO:0000313" key="2">
    <source>
        <dbReference type="Proteomes" id="UP001631969"/>
    </source>
</evidence>
<keyword evidence="2" id="KW-1185">Reference proteome</keyword>